<evidence type="ECO:0000313" key="4">
    <source>
        <dbReference type="Proteomes" id="UP000237749"/>
    </source>
</evidence>
<feature type="transmembrane region" description="Helical" evidence="2">
    <location>
        <begin position="511"/>
        <end position="530"/>
    </location>
</feature>
<feature type="transmembrane region" description="Helical" evidence="2">
    <location>
        <begin position="360"/>
        <end position="380"/>
    </location>
</feature>
<dbReference type="AlphaFoldDB" id="A0A2S6HV10"/>
<feature type="transmembrane region" description="Helical" evidence="2">
    <location>
        <begin position="923"/>
        <end position="943"/>
    </location>
</feature>
<feature type="compositionally biased region" description="Basic and acidic residues" evidence="1">
    <location>
        <begin position="19"/>
        <end position="41"/>
    </location>
</feature>
<dbReference type="InterPro" id="IPR018580">
    <property type="entry name" value="Uncharacterised_YfhO"/>
</dbReference>
<feature type="transmembrane region" description="Helical" evidence="2">
    <location>
        <begin position="194"/>
        <end position="213"/>
    </location>
</feature>
<feature type="transmembrane region" description="Helical" evidence="2">
    <location>
        <begin position="284"/>
        <end position="300"/>
    </location>
</feature>
<dbReference type="PANTHER" id="PTHR38454:SF1">
    <property type="entry name" value="INTEGRAL MEMBRANE PROTEIN"/>
    <property type="match status" value="1"/>
</dbReference>
<keyword evidence="4" id="KW-1185">Reference proteome</keyword>
<keyword evidence="2" id="KW-0472">Membrane</keyword>
<feature type="transmembrane region" description="Helical" evidence="2">
    <location>
        <begin position="139"/>
        <end position="161"/>
    </location>
</feature>
<protein>
    <submittedName>
        <fullName evidence="3">Putative membrane protein YfhO</fullName>
    </submittedName>
</protein>
<evidence type="ECO:0000313" key="3">
    <source>
        <dbReference type="EMBL" id="PPK81671.1"/>
    </source>
</evidence>
<proteinExistence type="predicted"/>
<keyword evidence="2" id="KW-0812">Transmembrane</keyword>
<organism evidence="3 4">
    <name type="scientific">Lacrimispora xylanisolvens</name>
    <dbReference type="NCBI Taxonomy" id="384636"/>
    <lineage>
        <taxon>Bacteria</taxon>
        <taxon>Bacillati</taxon>
        <taxon>Bacillota</taxon>
        <taxon>Clostridia</taxon>
        <taxon>Lachnospirales</taxon>
        <taxon>Lachnospiraceae</taxon>
        <taxon>Lacrimispora</taxon>
    </lineage>
</organism>
<dbReference type="EMBL" id="PTJA01000004">
    <property type="protein sequence ID" value="PPK81671.1"/>
    <property type="molecule type" value="Genomic_DNA"/>
</dbReference>
<feature type="transmembrane region" description="Helical" evidence="2">
    <location>
        <begin position="392"/>
        <end position="410"/>
    </location>
</feature>
<dbReference type="Pfam" id="PF09586">
    <property type="entry name" value="YfhO"/>
    <property type="match status" value="2"/>
</dbReference>
<feature type="region of interest" description="Disordered" evidence="1">
    <location>
        <begin position="19"/>
        <end position="56"/>
    </location>
</feature>
<name>A0A2S6HV10_9FIRM</name>
<evidence type="ECO:0000256" key="2">
    <source>
        <dbReference type="SAM" id="Phobius"/>
    </source>
</evidence>
<dbReference type="OrthoDB" id="9772884at2"/>
<dbReference type="Proteomes" id="UP000237749">
    <property type="component" value="Unassembled WGS sequence"/>
</dbReference>
<feature type="transmembrane region" description="Helical" evidence="2">
    <location>
        <begin position="453"/>
        <end position="475"/>
    </location>
</feature>
<reference evidence="3 4" key="1">
    <citation type="submission" date="2018-02" db="EMBL/GenBank/DDBJ databases">
        <title>Genomic Encyclopedia of Archaeal and Bacterial Type Strains, Phase II (KMG-II): from individual species to whole genera.</title>
        <authorList>
            <person name="Goeker M."/>
        </authorList>
    </citation>
    <scope>NUCLEOTIDE SEQUENCE [LARGE SCALE GENOMIC DNA]</scope>
    <source>
        <strain evidence="3 4">DSM 3808</strain>
    </source>
</reference>
<feature type="transmembrane region" description="Helical" evidence="2">
    <location>
        <begin position="422"/>
        <end position="441"/>
    </location>
</feature>
<feature type="transmembrane region" description="Helical" evidence="2">
    <location>
        <begin position="564"/>
        <end position="584"/>
    </location>
</feature>
<feature type="transmembrane region" description="Helical" evidence="2">
    <location>
        <begin position="312"/>
        <end position="340"/>
    </location>
</feature>
<dbReference type="PANTHER" id="PTHR38454">
    <property type="entry name" value="INTEGRAL MEMBRANE PROTEIN-RELATED"/>
    <property type="match status" value="1"/>
</dbReference>
<accession>A0A2S6HV10</accession>
<keyword evidence="2" id="KW-1133">Transmembrane helix</keyword>
<evidence type="ECO:0000256" key="1">
    <source>
        <dbReference type="SAM" id="MobiDB-lite"/>
    </source>
</evidence>
<feature type="transmembrane region" description="Helical" evidence="2">
    <location>
        <begin position="536"/>
        <end position="557"/>
    </location>
</feature>
<sequence length="958" mass="108534">MERDDDIEKISKELEDILKMTSDEKKDKTPDIQKKTDDRQDTGFLGDVGEEQPDYDSMPVIRLEVPVEGMEELYDFNDSDEDGESYPADEYVMTEEDGEEEIGEEIGEEEPFEEEHQEVLRSFRKKEHRSGSLVKDSDGLIAAFFVPVIIMIIIFAQRGIFPFGEESFLRTDMYHQYAPFFSEFQYKLTHGGSLLYSWDIGMGVNFAALYSYYLASPLNWLIVLCPKKFIIEFMTYMIVVKIGLSGLAFSWYLRRHFKTVDFGIAFFGIFYALSGYMAAYSWNIMWLDCILLFPLIMLGLEKLVQEKKCILYCITLGLSILSNYYISIMICIFMVFYFLALLILEGRKPWKEVLINGVHFAVYSLLAGGLAAVVLLPEIYAMKMTASGDINFPQTFSSYFSIFDMIARHLPAVETEIGLDHWPNIYCGVAILIFFLLYLGCRKIRQKDKIVMCSLLLFFYASFSINVFNFIWHGFHYPNSLPCRQSFIYIFLILTAGYHAYIYLHEIPWKHVVTAFFATVIFVIMAQKLITDDAFHFSIFYVAIIFLAVYTGLISLYQRGINRNVLVLLALGVVALEAAVNTTVTSVTTTSRTSYVKDNKASIDLTEGLLPNPDFYRVEKVTRKTKNDGAWMNFPSVSLFSSTANADLSKFFKKLGCESSTNAYSITGSTPLVDALFAVKYALYSEEAGENQVSSLVSVQDDMQLWKNNYALSLGFMMPYDVENNWQLELTNPAEVQNDLSVVLGASPVLSEVPSEVKGKSFTFTPDTDGDYYVFVSNKKVEKVAALLGEKTKNFDNVSRGYLLELGYLKSGEEVTLRNDDNDQDLIASAYRFVPEGLESVYQVLNKNSLKLTKWTDTQIKGTVDAEKAGLLYLSIPFDKGWSVKIDGKEAEPYKIFDTFLSVHMTAGTHEVSLEYMPEGLKAGGMITGGSILILLVLTGLAAGKNKKRKPMRTHTTN</sequence>
<feature type="transmembrane region" description="Helical" evidence="2">
    <location>
        <begin position="233"/>
        <end position="253"/>
    </location>
</feature>
<comment type="caution">
    <text evidence="3">The sequence shown here is derived from an EMBL/GenBank/DDBJ whole genome shotgun (WGS) entry which is preliminary data.</text>
</comment>
<feature type="transmembrane region" description="Helical" evidence="2">
    <location>
        <begin position="487"/>
        <end position="504"/>
    </location>
</feature>
<gene>
    <name evidence="3" type="ORF">BXY41_104474</name>
</gene>
<dbReference type="RefSeq" id="WP_104436750.1">
    <property type="nucleotide sequence ID" value="NZ_PTJA01000004.1"/>
</dbReference>